<dbReference type="OrthoDB" id="2468888at2"/>
<dbReference type="EMBL" id="RHHQ01000007">
    <property type="protein sequence ID" value="RNB90594.1"/>
    <property type="molecule type" value="Genomic_DNA"/>
</dbReference>
<organism evidence="1 2">
    <name type="scientific">Brevibacillus fluminis</name>
    <dbReference type="NCBI Taxonomy" id="511487"/>
    <lineage>
        <taxon>Bacteria</taxon>
        <taxon>Bacillati</taxon>
        <taxon>Bacillota</taxon>
        <taxon>Bacilli</taxon>
        <taxon>Bacillales</taxon>
        <taxon>Paenibacillaceae</taxon>
        <taxon>Brevibacillus</taxon>
    </lineage>
</organism>
<evidence type="ECO:0000313" key="1">
    <source>
        <dbReference type="EMBL" id="RNB90594.1"/>
    </source>
</evidence>
<accession>A0A3M8DRS1</accession>
<keyword evidence="2" id="KW-1185">Reference proteome</keyword>
<proteinExistence type="predicted"/>
<protein>
    <submittedName>
        <fullName evidence="1">Uncharacterized protein</fullName>
    </submittedName>
</protein>
<dbReference type="Proteomes" id="UP000271031">
    <property type="component" value="Unassembled WGS sequence"/>
</dbReference>
<comment type="caution">
    <text evidence="1">The sequence shown here is derived from an EMBL/GenBank/DDBJ whole genome shotgun (WGS) entry which is preliminary data.</text>
</comment>
<sequence length="65" mass="7711">MSTMPRGSYKDQFHQRLYVRLNEGAAHGKLDYRRMNVIQEHMQSQVDQFAHMQHDNADELGLNKH</sequence>
<dbReference type="RefSeq" id="WP_122917520.1">
    <property type="nucleotide sequence ID" value="NZ_RHHQ01000007.1"/>
</dbReference>
<reference evidence="1 2" key="1">
    <citation type="submission" date="2018-10" db="EMBL/GenBank/DDBJ databases">
        <title>Phylogenomics of Brevibacillus.</title>
        <authorList>
            <person name="Dunlap C."/>
        </authorList>
    </citation>
    <scope>NUCLEOTIDE SEQUENCE [LARGE SCALE GENOMIC DNA]</scope>
    <source>
        <strain evidence="1 2">JCM 15716</strain>
    </source>
</reference>
<gene>
    <name evidence="1" type="ORF">EDM56_08840</name>
</gene>
<evidence type="ECO:0000313" key="2">
    <source>
        <dbReference type="Proteomes" id="UP000271031"/>
    </source>
</evidence>
<dbReference type="AlphaFoldDB" id="A0A3M8DRS1"/>
<name>A0A3M8DRS1_9BACL</name>